<name>A0A4Z2ITQ0_9TELE</name>
<evidence type="ECO:0000313" key="1">
    <source>
        <dbReference type="EMBL" id="TNN81389.1"/>
    </source>
</evidence>
<proteinExistence type="predicted"/>
<dbReference type="Proteomes" id="UP000314294">
    <property type="component" value="Unassembled WGS sequence"/>
</dbReference>
<organism evidence="1 2">
    <name type="scientific">Liparis tanakae</name>
    <name type="common">Tanaka's snailfish</name>
    <dbReference type="NCBI Taxonomy" id="230148"/>
    <lineage>
        <taxon>Eukaryota</taxon>
        <taxon>Metazoa</taxon>
        <taxon>Chordata</taxon>
        <taxon>Craniata</taxon>
        <taxon>Vertebrata</taxon>
        <taxon>Euteleostomi</taxon>
        <taxon>Actinopterygii</taxon>
        <taxon>Neopterygii</taxon>
        <taxon>Teleostei</taxon>
        <taxon>Neoteleostei</taxon>
        <taxon>Acanthomorphata</taxon>
        <taxon>Eupercaria</taxon>
        <taxon>Perciformes</taxon>
        <taxon>Cottioidei</taxon>
        <taxon>Cottales</taxon>
        <taxon>Liparidae</taxon>
        <taxon>Liparis</taxon>
    </lineage>
</organism>
<protein>
    <submittedName>
        <fullName evidence="1">Uncharacterized protein</fullName>
    </submittedName>
</protein>
<sequence length="253" mass="26575">MPDCVVTICDAQRVGMQHCCSYGVLLPSGQGQESTEGRVDESDALRCSMLMSRTCLVSSSMVLILSGSSTEWASVLDSSLLVLPLLVEAGWLPEDSSSSEVIPGIAVVFLPLACLLGGTFTAGGSGAVLQLCAALLVAARPGHVKVDPAHHVLHQGGLRAAFARATVREERCQCCPNTRSACVAAQRAVARPRQGSEQQGQGQLDPCAREESQRRGWALKGGELATSITTASLPIHLVLRMPLRSSSKAGRGN</sequence>
<keyword evidence="2" id="KW-1185">Reference proteome</keyword>
<dbReference type="AlphaFoldDB" id="A0A4Z2ITQ0"/>
<accession>A0A4Z2ITQ0</accession>
<comment type="caution">
    <text evidence="1">The sequence shown here is derived from an EMBL/GenBank/DDBJ whole genome shotgun (WGS) entry which is preliminary data.</text>
</comment>
<reference evidence="1 2" key="1">
    <citation type="submission" date="2019-03" db="EMBL/GenBank/DDBJ databases">
        <title>First draft genome of Liparis tanakae, snailfish: a comprehensive survey of snailfish specific genes.</title>
        <authorList>
            <person name="Kim W."/>
            <person name="Song I."/>
            <person name="Jeong J.-H."/>
            <person name="Kim D."/>
            <person name="Kim S."/>
            <person name="Ryu S."/>
            <person name="Song J.Y."/>
            <person name="Lee S.K."/>
        </authorList>
    </citation>
    <scope>NUCLEOTIDE SEQUENCE [LARGE SCALE GENOMIC DNA]</scope>
    <source>
        <tissue evidence="1">Muscle</tissue>
    </source>
</reference>
<evidence type="ECO:0000313" key="2">
    <source>
        <dbReference type="Proteomes" id="UP000314294"/>
    </source>
</evidence>
<gene>
    <name evidence="1" type="ORF">EYF80_008445</name>
</gene>
<dbReference type="EMBL" id="SRLO01000047">
    <property type="protein sequence ID" value="TNN81389.1"/>
    <property type="molecule type" value="Genomic_DNA"/>
</dbReference>